<reference evidence="3" key="1">
    <citation type="submission" date="2015-02" db="EMBL/GenBank/DDBJ databases">
        <title>Genome sequencing for Strongylocentrotus purpuratus.</title>
        <authorList>
            <person name="Murali S."/>
            <person name="Liu Y."/>
            <person name="Vee V."/>
            <person name="English A."/>
            <person name="Wang M."/>
            <person name="Skinner E."/>
            <person name="Han Y."/>
            <person name="Muzny D.M."/>
            <person name="Worley K.C."/>
            <person name="Gibbs R.A."/>
        </authorList>
    </citation>
    <scope>NUCLEOTIDE SEQUENCE</scope>
</reference>
<accession>A0A7M7SXM7</accession>
<name>A0A7M7SXM7_STRPU</name>
<proteinExistence type="predicted"/>
<keyword evidence="3" id="KW-1185">Reference proteome</keyword>
<evidence type="ECO:0000313" key="2">
    <source>
        <dbReference type="EnsemblMetazoa" id="XP_030838839"/>
    </source>
</evidence>
<dbReference type="AlphaFoldDB" id="A0A7M7SXM7"/>
<dbReference type="EnsemblMetazoa" id="XM_030982979">
    <property type="protein sequence ID" value="XP_030838839"/>
    <property type="gene ID" value="LOC115923010"/>
</dbReference>
<dbReference type="KEGG" id="spu:115923010"/>
<evidence type="ECO:0000256" key="1">
    <source>
        <dbReference type="SAM" id="MobiDB-lite"/>
    </source>
</evidence>
<evidence type="ECO:0000313" key="3">
    <source>
        <dbReference type="Proteomes" id="UP000007110"/>
    </source>
</evidence>
<feature type="region of interest" description="Disordered" evidence="1">
    <location>
        <begin position="1"/>
        <end position="33"/>
    </location>
</feature>
<reference evidence="2" key="2">
    <citation type="submission" date="2021-01" db="UniProtKB">
        <authorList>
            <consortium name="EnsemblMetazoa"/>
        </authorList>
    </citation>
    <scope>IDENTIFICATION</scope>
</reference>
<dbReference type="InParanoid" id="A0A7M7SXM7"/>
<organism evidence="2 3">
    <name type="scientific">Strongylocentrotus purpuratus</name>
    <name type="common">Purple sea urchin</name>
    <dbReference type="NCBI Taxonomy" id="7668"/>
    <lineage>
        <taxon>Eukaryota</taxon>
        <taxon>Metazoa</taxon>
        <taxon>Echinodermata</taxon>
        <taxon>Eleutherozoa</taxon>
        <taxon>Echinozoa</taxon>
        <taxon>Echinoidea</taxon>
        <taxon>Euechinoidea</taxon>
        <taxon>Echinacea</taxon>
        <taxon>Camarodonta</taxon>
        <taxon>Echinidea</taxon>
        <taxon>Strongylocentrotidae</taxon>
        <taxon>Strongylocentrotus</taxon>
    </lineage>
</organism>
<sequence>MTVVNIRRKPTEQPNKLPEGNLHPGPETRTAPEQVNHAYLELQAGNLQTFPPSPPKQLHSHTLPNAGSHSFANSANTAPSAVAYTNQRVVDQSVRMATASHNDDEYDYVVLPE</sequence>
<feature type="compositionally biased region" description="Polar residues" evidence="1">
    <location>
        <begin position="60"/>
        <end position="74"/>
    </location>
</feature>
<protein>
    <submittedName>
        <fullName evidence="2">Uncharacterized protein</fullName>
    </submittedName>
</protein>
<dbReference type="Proteomes" id="UP000007110">
    <property type="component" value="Unassembled WGS sequence"/>
</dbReference>
<dbReference type="RefSeq" id="XP_030838839.1">
    <property type="nucleotide sequence ID" value="XM_030982979.1"/>
</dbReference>
<dbReference type="GeneID" id="115923010"/>
<feature type="region of interest" description="Disordered" evidence="1">
    <location>
        <begin position="46"/>
        <end position="74"/>
    </location>
</feature>